<evidence type="ECO:0000259" key="3">
    <source>
        <dbReference type="PROSITE" id="PS51455"/>
    </source>
</evidence>
<protein>
    <recommendedName>
        <fullName evidence="3">PIPK domain-containing protein</fullName>
    </recommendedName>
</protein>
<organism evidence="4 5">
    <name type="scientific">Rubroshorea leprosula</name>
    <dbReference type="NCBI Taxonomy" id="152421"/>
    <lineage>
        <taxon>Eukaryota</taxon>
        <taxon>Viridiplantae</taxon>
        <taxon>Streptophyta</taxon>
        <taxon>Embryophyta</taxon>
        <taxon>Tracheophyta</taxon>
        <taxon>Spermatophyta</taxon>
        <taxon>Magnoliopsida</taxon>
        <taxon>eudicotyledons</taxon>
        <taxon>Gunneridae</taxon>
        <taxon>Pentapetalae</taxon>
        <taxon>rosids</taxon>
        <taxon>malvids</taxon>
        <taxon>Malvales</taxon>
        <taxon>Dipterocarpaceae</taxon>
        <taxon>Rubroshorea</taxon>
    </lineage>
</organism>
<sequence>MPAQAYPRQENEADSVEVEPFEVSDVVLYMGIIDILQKCNVKKRAEHATNQ</sequence>
<reference evidence="4 5" key="1">
    <citation type="journal article" date="2021" name="Commun. Biol.">
        <title>The genome of Shorea leprosula (Dipterocarpaceae) highlights the ecological relevance of drought in aseasonal tropical rainforests.</title>
        <authorList>
            <person name="Ng K.K.S."/>
            <person name="Kobayashi M.J."/>
            <person name="Fawcett J.A."/>
            <person name="Hatakeyama M."/>
            <person name="Paape T."/>
            <person name="Ng C.H."/>
            <person name="Ang C.C."/>
            <person name="Tnah L.H."/>
            <person name="Lee C.T."/>
            <person name="Nishiyama T."/>
            <person name="Sese J."/>
            <person name="O'Brien M.J."/>
            <person name="Copetti D."/>
            <person name="Mohd Noor M.I."/>
            <person name="Ong R.C."/>
            <person name="Putra M."/>
            <person name="Sireger I.Z."/>
            <person name="Indrioko S."/>
            <person name="Kosugi Y."/>
            <person name="Izuno A."/>
            <person name="Isagi Y."/>
            <person name="Lee S.L."/>
            <person name="Shimizu K.K."/>
        </authorList>
    </citation>
    <scope>NUCLEOTIDE SEQUENCE [LARGE SCALE GENOMIC DNA]</scope>
    <source>
        <strain evidence="4">214</strain>
    </source>
</reference>
<name>A0AAV5KGV1_9ROSI</name>
<keyword evidence="5" id="KW-1185">Reference proteome</keyword>
<dbReference type="GO" id="GO:0005524">
    <property type="term" value="F:ATP binding"/>
    <property type="evidence" value="ECO:0007669"/>
    <property type="project" value="UniProtKB-UniRule"/>
</dbReference>
<dbReference type="InterPro" id="IPR027483">
    <property type="entry name" value="PInositol-4-P-4/5-kinase_C_sf"/>
</dbReference>
<proteinExistence type="predicted"/>
<keyword evidence="2" id="KW-0547">Nucleotide-binding</keyword>
<evidence type="ECO:0000313" key="4">
    <source>
        <dbReference type="EMBL" id="GKV23826.1"/>
    </source>
</evidence>
<evidence type="ECO:0000256" key="1">
    <source>
        <dbReference type="ARBA" id="ARBA00022777"/>
    </source>
</evidence>
<accession>A0AAV5KGV1</accession>
<dbReference type="SUPFAM" id="SSF56104">
    <property type="entry name" value="SAICAR synthase-like"/>
    <property type="match status" value="1"/>
</dbReference>
<dbReference type="PROSITE" id="PS51455">
    <property type="entry name" value="PIPK"/>
    <property type="match status" value="1"/>
</dbReference>
<dbReference type="GO" id="GO:0046488">
    <property type="term" value="P:phosphatidylinositol metabolic process"/>
    <property type="evidence" value="ECO:0007669"/>
    <property type="project" value="UniProtKB-UniRule"/>
</dbReference>
<comment type="caution">
    <text evidence="4">The sequence shown here is derived from an EMBL/GenBank/DDBJ whole genome shotgun (WGS) entry which is preliminary data.</text>
</comment>
<dbReference type="InterPro" id="IPR002498">
    <property type="entry name" value="PInositol-4-P-4/5-kinase_core"/>
</dbReference>
<keyword evidence="2" id="KW-0067">ATP-binding</keyword>
<dbReference type="AlphaFoldDB" id="A0AAV5KGV1"/>
<dbReference type="Pfam" id="PF01504">
    <property type="entry name" value="PIP5K"/>
    <property type="match status" value="1"/>
</dbReference>
<feature type="domain" description="PIPK" evidence="3">
    <location>
        <begin position="1"/>
        <end position="51"/>
    </location>
</feature>
<keyword evidence="1 2" id="KW-0418">Kinase</keyword>
<gene>
    <name evidence="4" type="ORF">SLEP1_g33516</name>
</gene>
<evidence type="ECO:0000313" key="5">
    <source>
        <dbReference type="Proteomes" id="UP001054252"/>
    </source>
</evidence>
<dbReference type="EMBL" id="BPVZ01000064">
    <property type="protein sequence ID" value="GKV23826.1"/>
    <property type="molecule type" value="Genomic_DNA"/>
</dbReference>
<dbReference type="Proteomes" id="UP001054252">
    <property type="component" value="Unassembled WGS sequence"/>
</dbReference>
<dbReference type="Gene3D" id="3.30.810.10">
    <property type="entry name" value="2-Layer Sandwich"/>
    <property type="match status" value="1"/>
</dbReference>
<evidence type="ECO:0000256" key="2">
    <source>
        <dbReference type="PROSITE-ProRule" id="PRU00781"/>
    </source>
</evidence>
<dbReference type="GO" id="GO:0052742">
    <property type="term" value="F:phosphatidylinositol kinase activity"/>
    <property type="evidence" value="ECO:0007669"/>
    <property type="project" value="InterPro"/>
</dbReference>
<keyword evidence="2" id="KW-0808">Transferase</keyword>